<evidence type="ECO:0000313" key="1">
    <source>
        <dbReference type="EMBL" id="MEI4799904.1"/>
    </source>
</evidence>
<evidence type="ECO:0008006" key="3">
    <source>
        <dbReference type="Google" id="ProtNLM"/>
    </source>
</evidence>
<accession>A0ABU8FB45</accession>
<dbReference type="EMBL" id="JBAWSX010000001">
    <property type="protein sequence ID" value="MEI4799904.1"/>
    <property type="molecule type" value="Genomic_DNA"/>
</dbReference>
<proteinExistence type="predicted"/>
<comment type="caution">
    <text evidence="1">The sequence shown here is derived from an EMBL/GenBank/DDBJ whole genome shotgun (WGS) entry which is preliminary data.</text>
</comment>
<protein>
    <recommendedName>
        <fullName evidence="3">Glutathionylspermidine synthase pre-ATP-grasp-like domain-containing protein</fullName>
    </recommendedName>
</protein>
<dbReference type="RefSeq" id="WP_336470967.1">
    <property type="nucleotide sequence ID" value="NZ_JBAWSX010000001.1"/>
</dbReference>
<dbReference type="SUPFAM" id="SSF56059">
    <property type="entry name" value="Glutathione synthetase ATP-binding domain-like"/>
    <property type="match status" value="1"/>
</dbReference>
<dbReference type="Proteomes" id="UP001372526">
    <property type="component" value="Unassembled WGS sequence"/>
</dbReference>
<keyword evidence="2" id="KW-1185">Reference proteome</keyword>
<evidence type="ECO:0000313" key="2">
    <source>
        <dbReference type="Proteomes" id="UP001372526"/>
    </source>
</evidence>
<organism evidence="1 2">
    <name type="scientific">Bacillus bruguierae</name>
    <dbReference type="NCBI Taxonomy" id="3127667"/>
    <lineage>
        <taxon>Bacteria</taxon>
        <taxon>Bacillati</taxon>
        <taxon>Bacillota</taxon>
        <taxon>Bacilli</taxon>
        <taxon>Bacillales</taxon>
        <taxon>Bacillaceae</taxon>
        <taxon>Bacillus</taxon>
    </lineage>
</organism>
<reference evidence="1 2" key="1">
    <citation type="submission" date="2024-01" db="EMBL/GenBank/DDBJ databases">
        <title>Seven novel Bacillus-like species.</title>
        <authorList>
            <person name="Liu G."/>
        </authorList>
    </citation>
    <scope>NUCLEOTIDE SEQUENCE [LARGE SCALE GENOMIC DNA]</scope>
    <source>
        <strain evidence="1 2">FJAT-51639</strain>
    </source>
</reference>
<name>A0ABU8FB45_9BACI</name>
<sequence length="459" mass="53056">MLFKQIGEEFHNLAEKNERGFKETLKEVDQIIQQEGLIFKEKALPFSVQPLAITEEENKYFQRASETLSDALEIVLEAYEKDDEIKEFFSYYNKYTRLININPRYKRKIRISRFDCIWNGGDGFKVVEPNACCPGGVIVLGKLKEQWANLSFIKEITSSYEQEQFLCDTPNGFISELLNAYKEMGGNIDRPQIALVNYAGNYSYELEHIKKYGREMGHNIVICDLRDLKLDSQRQQLMYNECPIDIIYNKVDQLELGNKDMEDVIEACEKGLVCNVNSYPSMFIGESKMTLALLTDPRFQEKYLSYEQIEMVNKHILWTRKLEETITSFKGEIINLIEYVIDNKDRFVLKVDNSTRGENVFLGKDTDEEVWAKIVNDNKNTNWIIQEYNEIPSVSILESEGENIVKKSKKFGIDIFMFGGKYAGVVSRISDKAVINLGQGGYEQPVIVLKDVKEKVMSV</sequence>
<gene>
    <name evidence="1" type="ORF">WAZ07_00955</name>
</gene>